<feature type="compositionally biased region" description="Low complexity" evidence="4">
    <location>
        <begin position="141"/>
        <end position="163"/>
    </location>
</feature>
<comment type="caution">
    <text evidence="5">The sequence shown here is derived from an EMBL/GenBank/DDBJ whole genome shotgun (WGS) entry which is preliminary data.</text>
</comment>
<dbReference type="PANTHER" id="PTHR32332:SF34">
    <property type="entry name" value="2-NITROPROPANE DIOXYGENASE FAMILY, PUTATIVE-RELATED"/>
    <property type="match status" value="1"/>
</dbReference>
<evidence type="ECO:0000256" key="1">
    <source>
        <dbReference type="ARBA" id="ARBA00022630"/>
    </source>
</evidence>
<evidence type="ECO:0000313" key="5">
    <source>
        <dbReference type="EMBL" id="KAK7756249.1"/>
    </source>
</evidence>
<evidence type="ECO:0000256" key="3">
    <source>
        <dbReference type="ARBA" id="ARBA00023002"/>
    </source>
</evidence>
<reference evidence="5 6" key="1">
    <citation type="submission" date="2024-02" db="EMBL/GenBank/DDBJ databases">
        <title>De novo assembly and annotation of 12 fungi associated with fruit tree decline syndrome in Ontario, Canada.</title>
        <authorList>
            <person name="Sulman M."/>
            <person name="Ellouze W."/>
            <person name="Ilyukhin E."/>
        </authorList>
    </citation>
    <scope>NUCLEOTIDE SEQUENCE [LARGE SCALE GENOMIC DNA]</scope>
    <source>
        <strain evidence="5 6">M11/M66-122</strain>
    </source>
</reference>
<dbReference type="CDD" id="cd04730">
    <property type="entry name" value="NPD_like"/>
    <property type="match status" value="1"/>
</dbReference>
<dbReference type="InterPro" id="IPR004136">
    <property type="entry name" value="NMO"/>
</dbReference>
<dbReference type="Proteomes" id="UP001320420">
    <property type="component" value="Unassembled WGS sequence"/>
</dbReference>
<dbReference type="EMBL" id="JAKJXP020000008">
    <property type="protein sequence ID" value="KAK7756249.1"/>
    <property type="molecule type" value="Genomic_DNA"/>
</dbReference>
<evidence type="ECO:0000256" key="2">
    <source>
        <dbReference type="ARBA" id="ARBA00022643"/>
    </source>
</evidence>
<accession>A0AAN9UVC2</accession>
<dbReference type="Gene3D" id="3.20.20.70">
    <property type="entry name" value="Aldolase class I"/>
    <property type="match status" value="2"/>
</dbReference>
<feature type="region of interest" description="Disordered" evidence="4">
    <location>
        <begin position="139"/>
        <end position="175"/>
    </location>
</feature>
<keyword evidence="1" id="KW-0285">Flavoprotein</keyword>
<dbReference type="SUPFAM" id="SSF51412">
    <property type="entry name" value="Inosine monophosphate dehydrogenase (IMPDH)"/>
    <property type="match status" value="1"/>
</dbReference>
<evidence type="ECO:0000313" key="6">
    <source>
        <dbReference type="Proteomes" id="UP001320420"/>
    </source>
</evidence>
<dbReference type="PANTHER" id="PTHR32332">
    <property type="entry name" value="2-NITROPROPANE DIOXYGENASE"/>
    <property type="match status" value="1"/>
</dbReference>
<gene>
    <name evidence="5" type="ORF">SLS62_001843</name>
</gene>
<organism evidence="5 6">
    <name type="scientific">Diatrype stigma</name>
    <dbReference type="NCBI Taxonomy" id="117547"/>
    <lineage>
        <taxon>Eukaryota</taxon>
        <taxon>Fungi</taxon>
        <taxon>Dikarya</taxon>
        <taxon>Ascomycota</taxon>
        <taxon>Pezizomycotina</taxon>
        <taxon>Sordariomycetes</taxon>
        <taxon>Xylariomycetidae</taxon>
        <taxon>Xylariales</taxon>
        <taxon>Diatrypaceae</taxon>
        <taxon>Diatrype</taxon>
    </lineage>
</organism>
<dbReference type="AlphaFoldDB" id="A0AAN9UVC2"/>
<dbReference type="Pfam" id="PF03060">
    <property type="entry name" value="NMO"/>
    <property type="match status" value="1"/>
</dbReference>
<evidence type="ECO:0000256" key="4">
    <source>
        <dbReference type="SAM" id="MobiDB-lite"/>
    </source>
</evidence>
<protein>
    <recommendedName>
        <fullName evidence="7">Nitronate monooxygenase domain-containing protein</fullName>
    </recommendedName>
</protein>
<name>A0AAN9UVC2_9PEZI</name>
<keyword evidence="2" id="KW-0288">FMN</keyword>
<dbReference type="GO" id="GO:0018580">
    <property type="term" value="F:nitronate monooxygenase activity"/>
    <property type="evidence" value="ECO:0007669"/>
    <property type="project" value="InterPro"/>
</dbReference>
<sequence>MAGTRMQRWFPGTSYPLIVSAPMAFVTNPRLATEVSKAGGLGFIQGGRDFAPGSSSLQKLNDQLRLARELLSHEGNSNSSATTTPLPIGVGFVTFAPSMQHFAATVAPILRRHRPAAVWFFAPEPAAHPESLAHAIRSLRSSPTTTTSSSSSSPPSPSSSSSSAAGEKEDRDHGWTPKIAVQVGSVAAAREAARLYGADIVVAQGADAGGHQFARAAGVVSLVPEIVDMLRVGEEGGGEEEGREVAVWAAGGIADGRGVAAALALGAEGAVLGTRYTVATESDAPDVKRKAVLAASDGGQSTVKSQLHDHVQGNTTWPDVYDGRAIVHPSYEDALAGVPIEENERRFRAAKESGDSSRTITWSGTGVGLIKKEQPAADITRDARDGALRVLSNLKSTGDS</sequence>
<keyword evidence="6" id="KW-1185">Reference proteome</keyword>
<evidence type="ECO:0008006" key="7">
    <source>
        <dbReference type="Google" id="ProtNLM"/>
    </source>
</evidence>
<keyword evidence="3" id="KW-0560">Oxidoreductase</keyword>
<dbReference type="InterPro" id="IPR013785">
    <property type="entry name" value="Aldolase_TIM"/>
</dbReference>
<proteinExistence type="predicted"/>
<feature type="compositionally biased region" description="Basic and acidic residues" evidence="4">
    <location>
        <begin position="166"/>
        <end position="175"/>
    </location>
</feature>